<dbReference type="GO" id="GO:0005737">
    <property type="term" value="C:cytoplasm"/>
    <property type="evidence" value="ECO:0007669"/>
    <property type="project" value="TreeGrafter"/>
</dbReference>
<dbReference type="EMBL" id="CAICTM010000857">
    <property type="protein sequence ID" value="CAB9517469.1"/>
    <property type="molecule type" value="Genomic_DNA"/>
</dbReference>
<name>A0A9N8EE16_9STRA</name>
<proteinExistence type="predicted"/>
<dbReference type="SMART" id="SM00225">
    <property type="entry name" value="BTB"/>
    <property type="match status" value="1"/>
</dbReference>
<dbReference type="OrthoDB" id="6359816at2759"/>
<dbReference type="SUPFAM" id="SSF54695">
    <property type="entry name" value="POZ domain"/>
    <property type="match status" value="1"/>
</dbReference>
<dbReference type="PANTHER" id="PTHR46306">
    <property type="entry name" value="BTB/POZ DOMAIN-CONTAINING PROTEIN 9"/>
    <property type="match status" value="1"/>
</dbReference>
<dbReference type="CDD" id="cd18186">
    <property type="entry name" value="BTB_POZ_ZBTB_KLHL-like"/>
    <property type="match status" value="1"/>
</dbReference>
<dbReference type="InterPro" id="IPR052407">
    <property type="entry name" value="BTB_POZ_domain_cont_9"/>
</dbReference>
<evidence type="ECO:0000313" key="2">
    <source>
        <dbReference type="EMBL" id="CAB9517469.1"/>
    </source>
</evidence>
<comment type="caution">
    <text evidence="2">The sequence shown here is derived from an EMBL/GenBank/DDBJ whole genome shotgun (WGS) entry which is preliminary data.</text>
</comment>
<dbReference type="PANTHER" id="PTHR46306:SF1">
    <property type="entry name" value="BTB_POZ DOMAIN-CONTAINING PROTEIN 9"/>
    <property type="match status" value="1"/>
</dbReference>
<dbReference type="Gene3D" id="3.30.710.10">
    <property type="entry name" value="Potassium Channel Kv1.1, Chain A"/>
    <property type="match status" value="1"/>
</dbReference>
<evidence type="ECO:0000313" key="3">
    <source>
        <dbReference type="Proteomes" id="UP001153069"/>
    </source>
</evidence>
<dbReference type="PROSITE" id="PS50097">
    <property type="entry name" value="BTB"/>
    <property type="match status" value="1"/>
</dbReference>
<organism evidence="2 3">
    <name type="scientific">Seminavis robusta</name>
    <dbReference type="NCBI Taxonomy" id="568900"/>
    <lineage>
        <taxon>Eukaryota</taxon>
        <taxon>Sar</taxon>
        <taxon>Stramenopiles</taxon>
        <taxon>Ochrophyta</taxon>
        <taxon>Bacillariophyta</taxon>
        <taxon>Bacillariophyceae</taxon>
        <taxon>Bacillariophycidae</taxon>
        <taxon>Naviculales</taxon>
        <taxon>Naviculaceae</taxon>
        <taxon>Seminavis</taxon>
    </lineage>
</organism>
<gene>
    <name evidence="2" type="ORF">SEMRO_858_G211920.1</name>
</gene>
<feature type="domain" description="BTB" evidence="1">
    <location>
        <begin position="24"/>
        <end position="89"/>
    </location>
</feature>
<reference evidence="2" key="1">
    <citation type="submission" date="2020-06" db="EMBL/GenBank/DDBJ databases">
        <authorList>
            <consortium name="Plant Systems Biology data submission"/>
        </authorList>
    </citation>
    <scope>NUCLEOTIDE SEQUENCE</scope>
    <source>
        <strain evidence="2">D6</strain>
    </source>
</reference>
<dbReference type="AlphaFoldDB" id="A0A9N8EE16"/>
<sequence>MTDSNQLYALTNVVQRCWTEAAFKDVTLESSDGVKVPATRVVLAARSEVFQAKLLGENSSEATVKIDLSGAVLEAVVEFCYTDNASVLDWKAKAAAGPDPNFIPTLFGLQTAAAEFKLPGLSATIGDCVTSYLDQFPTLCYGAYQAWKNTGPAASTSSNLGGILLSRVRSSPMEGLKATSLVSLTSATTKELLEDKKMEATELELFQFLQKWMEAGPGRKNDAMDMVELIKLHDIAPTVLSTDVASSGLVTPDQLMEAYKNQALAAASQQPVKFERRRFSVAPMWSKTMSDMSSPAKSNQSWKADTLEFPPMSSGKYKWALEFAHVDADEIGFAWLGISSSAVPFKSNTPLDEQNGCWAVNDRCRGVHEGGTAFADFEHDLGEGHTITFTLDLSPDQEERGTLSVQVDGNGPSRSLGKFENLLDHLEENPGAGFVPAMAQRDVCVIKALGIPTALE</sequence>
<dbReference type="Pfam" id="PF00651">
    <property type="entry name" value="BTB"/>
    <property type="match status" value="1"/>
</dbReference>
<protein>
    <submittedName>
        <fullName evidence="2">BACK</fullName>
    </submittedName>
</protein>
<accession>A0A9N8EE16</accession>
<dbReference type="InterPro" id="IPR000210">
    <property type="entry name" value="BTB/POZ_dom"/>
</dbReference>
<dbReference type="InterPro" id="IPR011333">
    <property type="entry name" value="SKP1/BTB/POZ_sf"/>
</dbReference>
<keyword evidence="3" id="KW-1185">Reference proteome</keyword>
<evidence type="ECO:0000259" key="1">
    <source>
        <dbReference type="PROSITE" id="PS50097"/>
    </source>
</evidence>
<dbReference type="Proteomes" id="UP001153069">
    <property type="component" value="Unassembled WGS sequence"/>
</dbReference>